<gene>
    <name evidence="2" type="ORF">BO83DRAFT_378958</name>
</gene>
<organism evidence="2 3">
    <name type="scientific">Aspergillus eucalypticola (strain CBS 122712 / IBT 29274)</name>
    <dbReference type="NCBI Taxonomy" id="1448314"/>
    <lineage>
        <taxon>Eukaryota</taxon>
        <taxon>Fungi</taxon>
        <taxon>Dikarya</taxon>
        <taxon>Ascomycota</taxon>
        <taxon>Pezizomycotina</taxon>
        <taxon>Eurotiomycetes</taxon>
        <taxon>Eurotiomycetidae</taxon>
        <taxon>Eurotiales</taxon>
        <taxon>Aspergillaceae</taxon>
        <taxon>Aspergillus</taxon>
        <taxon>Aspergillus subgen. Circumdati</taxon>
    </lineage>
</organism>
<dbReference type="OrthoDB" id="4201059at2759"/>
<evidence type="ECO:0000313" key="2">
    <source>
        <dbReference type="EMBL" id="PWY71965.1"/>
    </source>
</evidence>
<dbReference type="AlphaFoldDB" id="A0A317VD79"/>
<dbReference type="Proteomes" id="UP000246171">
    <property type="component" value="Unassembled WGS sequence"/>
</dbReference>
<comment type="caution">
    <text evidence="2">The sequence shown here is derived from an EMBL/GenBank/DDBJ whole genome shotgun (WGS) entry which is preliminary data.</text>
</comment>
<evidence type="ECO:0000256" key="1">
    <source>
        <dbReference type="SAM" id="MobiDB-lite"/>
    </source>
</evidence>
<accession>A0A317VD79</accession>
<evidence type="ECO:0008006" key="4">
    <source>
        <dbReference type="Google" id="ProtNLM"/>
    </source>
</evidence>
<evidence type="ECO:0000313" key="3">
    <source>
        <dbReference type="Proteomes" id="UP000246171"/>
    </source>
</evidence>
<sequence>MSSVYKSQEDQYKESTDYYHEKKDTENPVYIRKAAREFGFSYYRLRRRVHELPSRSTRQPANLKLTEAQYDSLFDDPDSLNRTGVPL</sequence>
<feature type="compositionally biased region" description="Basic and acidic residues" evidence="1">
    <location>
        <begin position="7"/>
        <end position="20"/>
    </location>
</feature>
<dbReference type="RefSeq" id="XP_025387560.1">
    <property type="nucleotide sequence ID" value="XM_025531386.1"/>
</dbReference>
<feature type="region of interest" description="Disordered" evidence="1">
    <location>
        <begin position="1"/>
        <end position="20"/>
    </location>
</feature>
<name>A0A317VD79_ASPEC</name>
<dbReference type="GeneID" id="37053348"/>
<proteinExistence type="predicted"/>
<dbReference type="EMBL" id="MSFU01000014">
    <property type="protein sequence ID" value="PWY71965.1"/>
    <property type="molecule type" value="Genomic_DNA"/>
</dbReference>
<protein>
    <recommendedName>
        <fullName evidence="4">HTH psq-type domain-containing protein</fullName>
    </recommendedName>
</protein>
<keyword evidence="3" id="KW-1185">Reference proteome</keyword>
<reference evidence="2" key="1">
    <citation type="submission" date="2016-12" db="EMBL/GenBank/DDBJ databases">
        <title>The genomes of Aspergillus section Nigri reveals drivers in fungal speciation.</title>
        <authorList>
            <consortium name="DOE Joint Genome Institute"/>
            <person name="Vesth T.C."/>
            <person name="Nybo J."/>
            <person name="Theobald S."/>
            <person name="Brandl J."/>
            <person name="Frisvad J.C."/>
            <person name="Nielsen K.F."/>
            <person name="Lyhne E.K."/>
            <person name="Kogle M.E."/>
            <person name="Kuo A."/>
            <person name="Riley R."/>
            <person name="Clum A."/>
            <person name="Nolan M."/>
            <person name="Lipzen A."/>
            <person name="Salamov A."/>
            <person name="Henrissat B."/>
            <person name="Wiebenga A."/>
            <person name="De vries R.P."/>
            <person name="Grigoriev I.V."/>
            <person name="Mortensen U.H."/>
            <person name="Andersen M.R."/>
            <person name="Baker S.E."/>
        </authorList>
    </citation>
    <scope>NUCLEOTIDE SEQUENCE</scope>
    <source>
        <strain evidence="2">CBS 122712</strain>
    </source>
</reference>
<dbReference type="VEuPathDB" id="FungiDB:BO83DRAFT_378958"/>